<accession>A0ACB8A885</accession>
<keyword evidence="2" id="KW-1185">Reference proteome</keyword>
<comment type="caution">
    <text evidence="1">The sequence shown here is derived from an EMBL/GenBank/DDBJ whole genome shotgun (WGS) entry which is preliminary data.</text>
</comment>
<dbReference type="EMBL" id="MU267751">
    <property type="protein sequence ID" value="KAH7909600.1"/>
    <property type="molecule type" value="Genomic_DNA"/>
</dbReference>
<evidence type="ECO:0000313" key="2">
    <source>
        <dbReference type="Proteomes" id="UP000790377"/>
    </source>
</evidence>
<sequence>MRPSFVAVVYLALALGAYASPSPWVVHERRTSIPTGWSHARKLPSSATVPLRFGLTQGNIEDIEKHLLDVSHPDSPNYGNHWTAEQVAATFAPRPESIDAVYAWLMGSGVGPERIKMSPSGSWVEVTSNIQEAENLLNTNYHVYAHESGKEHLACDHYHLPAHVAPHVDFVTPTIHFDAVLSKREIPGDIGLAGDSAFGPKTTGETIPDTSFTNDLKDCHTTITPDCLKALYNIKYTPVAGSKNSFAVVQYTPAGFLQSDLDMFAKKFNTGWAGKPPKLVSIDGGVVQTTNRSFEYDSEASVDIEYSSALLTTKQNVTVYQVGDLVEGASFNNFLDALDASYCKFAGGDDSNYDAIYPDTAKGGYTGKAQCGAYKPANVISSSYGYNEADLSAKYAARQCLEYGKLGLMGVTFVSGTGDSGVEGNRGMCLDSKGAQVANGTRFNPTFPGTCPFVTAVGATQIKAGGSVTDPEIACKDHIQSGGGFSNYFKVPAYQKSAVSAYLKSHAPKYPAGTYNITGRAYPDLAANGAHYAVAVVGKFTPTYGTSASAPVMAAMLALVNDARIAKGKKPIGFINPTLYSSKFAKSFHDIKSGNNPGCGTNGFSAAAGWDPVTGLGTVNLGSLITEWLTLA</sequence>
<proteinExistence type="predicted"/>
<gene>
    <name evidence="1" type="ORF">BJ138DRAFT_1154939</name>
</gene>
<dbReference type="Proteomes" id="UP000790377">
    <property type="component" value="Unassembled WGS sequence"/>
</dbReference>
<reference evidence="1" key="1">
    <citation type="journal article" date="2021" name="New Phytol.">
        <title>Evolutionary innovations through gain and loss of genes in the ectomycorrhizal Boletales.</title>
        <authorList>
            <person name="Wu G."/>
            <person name="Miyauchi S."/>
            <person name="Morin E."/>
            <person name="Kuo A."/>
            <person name="Drula E."/>
            <person name="Varga T."/>
            <person name="Kohler A."/>
            <person name="Feng B."/>
            <person name="Cao Y."/>
            <person name="Lipzen A."/>
            <person name="Daum C."/>
            <person name="Hundley H."/>
            <person name="Pangilinan J."/>
            <person name="Johnson J."/>
            <person name="Barry K."/>
            <person name="LaButti K."/>
            <person name="Ng V."/>
            <person name="Ahrendt S."/>
            <person name="Min B."/>
            <person name="Choi I.G."/>
            <person name="Park H."/>
            <person name="Plett J.M."/>
            <person name="Magnuson J."/>
            <person name="Spatafora J.W."/>
            <person name="Nagy L.G."/>
            <person name="Henrissat B."/>
            <person name="Grigoriev I.V."/>
            <person name="Yang Z.L."/>
            <person name="Xu J."/>
            <person name="Martin F.M."/>
        </authorList>
    </citation>
    <scope>NUCLEOTIDE SEQUENCE</scope>
    <source>
        <strain evidence="1">ATCC 28755</strain>
    </source>
</reference>
<name>A0ACB8A885_9AGAM</name>
<protein>
    <submittedName>
        <fullName evidence="1">Peptidase S8/S53 domain-containing protein</fullName>
    </submittedName>
</protein>
<organism evidence="1 2">
    <name type="scientific">Hygrophoropsis aurantiaca</name>
    <dbReference type="NCBI Taxonomy" id="72124"/>
    <lineage>
        <taxon>Eukaryota</taxon>
        <taxon>Fungi</taxon>
        <taxon>Dikarya</taxon>
        <taxon>Basidiomycota</taxon>
        <taxon>Agaricomycotina</taxon>
        <taxon>Agaricomycetes</taxon>
        <taxon>Agaricomycetidae</taxon>
        <taxon>Boletales</taxon>
        <taxon>Coniophorineae</taxon>
        <taxon>Hygrophoropsidaceae</taxon>
        <taxon>Hygrophoropsis</taxon>
    </lineage>
</organism>
<evidence type="ECO:0000313" key="1">
    <source>
        <dbReference type="EMBL" id="KAH7909600.1"/>
    </source>
</evidence>